<dbReference type="EMBL" id="JBEDUW010000006">
    <property type="protein sequence ID" value="KAK9924703.1"/>
    <property type="molecule type" value="Genomic_DNA"/>
</dbReference>
<comment type="caution">
    <text evidence="2">The sequence shown here is derived from an EMBL/GenBank/DDBJ whole genome shotgun (WGS) entry which is preliminary data.</text>
</comment>
<organism evidence="2 3">
    <name type="scientific">Rubus argutus</name>
    <name type="common">Southern blackberry</name>
    <dbReference type="NCBI Taxonomy" id="59490"/>
    <lineage>
        <taxon>Eukaryota</taxon>
        <taxon>Viridiplantae</taxon>
        <taxon>Streptophyta</taxon>
        <taxon>Embryophyta</taxon>
        <taxon>Tracheophyta</taxon>
        <taxon>Spermatophyta</taxon>
        <taxon>Magnoliopsida</taxon>
        <taxon>eudicotyledons</taxon>
        <taxon>Gunneridae</taxon>
        <taxon>Pentapetalae</taxon>
        <taxon>rosids</taxon>
        <taxon>fabids</taxon>
        <taxon>Rosales</taxon>
        <taxon>Rosaceae</taxon>
        <taxon>Rosoideae</taxon>
        <taxon>Rosoideae incertae sedis</taxon>
        <taxon>Rubus</taxon>
    </lineage>
</organism>
<sequence>MAGEDNWRTTIALVPPIAAPLNQNAEKEDEQWSSNFNNSVNAVYMGFVATAILISMFLVMAIFERFFRRPRTTSQLTTNSRNCFAYNNNPKLDHNSSKITNYAREVSVVMPGEDTPTFIAHPTPAPAPCPREHVIWPLQSINLNRASTSIPDPQAKR</sequence>
<reference evidence="2 3" key="1">
    <citation type="journal article" date="2023" name="G3 (Bethesda)">
        <title>A chromosome-length genome assembly and annotation of blackberry (Rubus argutus, cv. 'Hillquist').</title>
        <authorList>
            <person name="Bruna T."/>
            <person name="Aryal R."/>
            <person name="Dudchenko O."/>
            <person name="Sargent D.J."/>
            <person name="Mead D."/>
            <person name="Buti M."/>
            <person name="Cavallini A."/>
            <person name="Hytonen T."/>
            <person name="Andres J."/>
            <person name="Pham M."/>
            <person name="Weisz D."/>
            <person name="Mascagni F."/>
            <person name="Usai G."/>
            <person name="Natali L."/>
            <person name="Bassil N."/>
            <person name="Fernandez G.E."/>
            <person name="Lomsadze A."/>
            <person name="Armour M."/>
            <person name="Olukolu B."/>
            <person name="Poorten T."/>
            <person name="Britton C."/>
            <person name="Davik J."/>
            <person name="Ashrafi H."/>
            <person name="Aiden E.L."/>
            <person name="Borodovsky M."/>
            <person name="Worthington M."/>
        </authorList>
    </citation>
    <scope>NUCLEOTIDE SEQUENCE [LARGE SCALE GENOMIC DNA]</scope>
    <source>
        <strain evidence="2">PI 553951</strain>
    </source>
</reference>
<gene>
    <name evidence="2" type="ORF">M0R45_033057</name>
</gene>
<keyword evidence="1" id="KW-1133">Transmembrane helix</keyword>
<feature type="transmembrane region" description="Helical" evidence="1">
    <location>
        <begin position="42"/>
        <end position="63"/>
    </location>
</feature>
<name>A0AAW1WM19_RUBAR</name>
<dbReference type="Proteomes" id="UP001457282">
    <property type="component" value="Unassembled WGS sequence"/>
</dbReference>
<evidence type="ECO:0000256" key="1">
    <source>
        <dbReference type="SAM" id="Phobius"/>
    </source>
</evidence>
<keyword evidence="1" id="KW-0812">Transmembrane</keyword>
<keyword evidence="3" id="KW-1185">Reference proteome</keyword>
<dbReference type="AlphaFoldDB" id="A0AAW1WM19"/>
<evidence type="ECO:0000313" key="3">
    <source>
        <dbReference type="Proteomes" id="UP001457282"/>
    </source>
</evidence>
<keyword evidence="1" id="KW-0472">Membrane</keyword>
<evidence type="ECO:0000313" key="2">
    <source>
        <dbReference type="EMBL" id="KAK9924703.1"/>
    </source>
</evidence>
<proteinExistence type="predicted"/>
<dbReference type="PANTHER" id="PTHR33728">
    <property type="entry name" value="CTTNBP 2 AMINO-TERMINAL-LIKE PROTEIN"/>
    <property type="match status" value="1"/>
</dbReference>
<dbReference type="PANTHER" id="PTHR33728:SF21">
    <property type="entry name" value="TRANSMEMBRANE PROTEIN"/>
    <property type="match status" value="1"/>
</dbReference>
<protein>
    <submittedName>
        <fullName evidence="2">Uncharacterized protein</fullName>
    </submittedName>
</protein>
<accession>A0AAW1WM19</accession>